<dbReference type="SUPFAM" id="SSF48452">
    <property type="entry name" value="TPR-like"/>
    <property type="match status" value="1"/>
</dbReference>
<reference evidence="3 4" key="1">
    <citation type="journal article" date="2019" name="Int. J. Syst. Evol. Microbiol.">
        <title>The Global Catalogue of Microorganisms (GCM) 10K type strain sequencing project: providing services to taxonomists for standard genome sequencing and annotation.</title>
        <authorList>
            <consortium name="The Broad Institute Genomics Platform"/>
            <consortium name="The Broad Institute Genome Sequencing Center for Infectious Disease"/>
            <person name="Wu L."/>
            <person name="Ma J."/>
        </authorList>
    </citation>
    <scope>NUCLEOTIDE SEQUENCE [LARGE SCALE GENOMIC DNA]</scope>
    <source>
        <strain evidence="3 4">JCM 4565</strain>
    </source>
</reference>
<dbReference type="Pfam" id="PF13424">
    <property type="entry name" value="TPR_12"/>
    <property type="match status" value="1"/>
</dbReference>
<protein>
    <submittedName>
        <fullName evidence="3">XRE family transcriptional regulator</fullName>
    </submittedName>
</protein>
<dbReference type="InterPro" id="IPR019734">
    <property type="entry name" value="TPR_rpt"/>
</dbReference>
<dbReference type="InterPro" id="IPR027417">
    <property type="entry name" value="P-loop_NTPase"/>
</dbReference>
<organism evidence="3 4">
    <name type="scientific">Streptomyces blastmyceticus</name>
    <dbReference type="NCBI Taxonomy" id="68180"/>
    <lineage>
        <taxon>Bacteria</taxon>
        <taxon>Bacillati</taxon>
        <taxon>Actinomycetota</taxon>
        <taxon>Actinomycetes</taxon>
        <taxon>Kitasatosporales</taxon>
        <taxon>Streptomycetaceae</taxon>
        <taxon>Streptomyces</taxon>
    </lineage>
</organism>
<dbReference type="PRINTS" id="PR00364">
    <property type="entry name" value="DISEASERSIST"/>
</dbReference>
<dbReference type="SMART" id="SM00028">
    <property type="entry name" value="TPR"/>
    <property type="match status" value="4"/>
</dbReference>
<dbReference type="PANTHER" id="PTHR47691">
    <property type="entry name" value="REGULATOR-RELATED"/>
    <property type="match status" value="1"/>
</dbReference>
<dbReference type="PANTHER" id="PTHR47691:SF3">
    <property type="entry name" value="HTH-TYPE TRANSCRIPTIONAL REGULATOR RV0890C-RELATED"/>
    <property type="match status" value="1"/>
</dbReference>
<dbReference type="SUPFAM" id="SSF52540">
    <property type="entry name" value="P-loop containing nucleoside triphosphate hydrolases"/>
    <property type="match status" value="1"/>
</dbReference>
<comment type="caution">
    <text evidence="3">The sequence shown here is derived from an EMBL/GenBank/DDBJ whole genome shotgun (WGS) entry which is preliminary data.</text>
</comment>
<evidence type="ECO:0000313" key="3">
    <source>
        <dbReference type="EMBL" id="GAA0329841.1"/>
    </source>
</evidence>
<dbReference type="EMBL" id="BAAABW010000001">
    <property type="protein sequence ID" value="GAA0329841.1"/>
    <property type="molecule type" value="Genomic_DNA"/>
</dbReference>
<dbReference type="InterPro" id="IPR003593">
    <property type="entry name" value="AAA+_ATPase"/>
</dbReference>
<accession>A0ABN0WAG2</accession>
<dbReference type="InterPro" id="IPR011990">
    <property type="entry name" value="TPR-like_helical_dom_sf"/>
</dbReference>
<name>A0ABN0WAG2_9ACTN</name>
<evidence type="ECO:0000259" key="2">
    <source>
        <dbReference type="SMART" id="SM00382"/>
    </source>
</evidence>
<feature type="domain" description="AAA+ ATPase" evidence="2">
    <location>
        <begin position="145"/>
        <end position="283"/>
    </location>
</feature>
<dbReference type="Proteomes" id="UP001500063">
    <property type="component" value="Unassembled WGS sequence"/>
</dbReference>
<evidence type="ECO:0000256" key="1">
    <source>
        <dbReference type="SAM" id="MobiDB-lite"/>
    </source>
</evidence>
<proteinExistence type="predicted"/>
<dbReference type="SMART" id="SM00382">
    <property type="entry name" value="AAA"/>
    <property type="match status" value="1"/>
</dbReference>
<evidence type="ECO:0000313" key="4">
    <source>
        <dbReference type="Proteomes" id="UP001500063"/>
    </source>
</evidence>
<keyword evidence="4" id="KW-1185">Reference proteome</keyword>
<sequence length="782" mass="83453">MDPFTTAAVLSAVNTATSGALSGAASEVGRRTTERLAALARRVRGRGTDGDPGLPPTLPADPAARRDLAERLFQQAREEPAFARDLIAWLRETNLLRDTTGPACAPAANRPQLLPPGTAAFTDREAERRAIAALLDDPDATAAGAPRIVVLTGRGGLGKTATAVHVAHALADRFPDGQLYADLGGAAPGTAAAPSGVLVRFLHALGVPADRVPADEQAQIDLYRDRTAGRRLIVLLDNAHSAAQIAPLLTAAPGALTLVTSRHGLPELVRDHGARVLRLRPLSDDDAVLLLTRIAGLEPVGAQRTHAEAVVARCGGIPLALCETGALVAGQEDVDWARLEREFAALAPGGGTPDPADPTRLATDLSYRALTPAAARLHRLLALWPWPAVPVGAAAAAAGTTEAEARALLDELVGARLLEEVADGRYRFHDLVRHHAELRAQEEDGRAAAGAAVERVITWFLEFAAAADYRVIPGRWHLGPVYDRLPQPVAEPGIARAALSELTRERENLAEAVRAADEYGFDALTWQLCEAMWALHLRLGFHEQWGATHVRGVAAARRRAADEPRAEGRMRSQLAFAYMGLGRLADAERELTAAAAADRAAGHHRGRASAVESLGLLCLRQWRYEDAEERFLQAQRIWDAVGPEDDGAPDAPRALALLEHHLGRALSGQGRYPEAVTQLRHALTCFRALRERDSYNEARVRMSLGETLLAAGDLEAARVSLDEAIAVMEGEGARLQLADAVELRAGCGDGAVRFLRWARDLYESVGDAGGVARVEMRLAAAG</sequence>
<dbReference type="Gene3D" id="3.40.50.300">
    <property type="entry name" value="P-loop containing nucleotide triphosphate hydrolases"/>
    <property type="match status" value="1"/>
</dbReference>
<gene>
    <name evidence="3" type="ORF">GCM10010319_02350</name>
</gene>
<feature type="region of interest" description="Disordered" evidence="1">
    <location>
        <begin position="43"/>
        <end position="62"/>
    </location>
</feature>
<dbReference type="Gene3D" id="1.25.40.10">
    <property type="entry name" value="Tetratricopeptide repeat domain"/>
    <property type="match status" value="2"/>
</dbReference>